<keyword evidence="8" id="KW-0645">Protease</keyword>
<keyword evidence="9" id="KW-0479">Metal-binding</keyword>
<evidence type="ECO:0000256" key="4">
    <source>
        <dbReference type="ARBA" id="ARBA00004613"/>
    </source>
</evidence>
<dbReference type="OMA" id="HSDHQPF"/>
<evidence type="ECO:0000256" key="12">
    <source>
        <dbReference type="ARBA" id="ARBA00022824"/>
    </source>
</evidence>
<dbReference type="InterPro" id="IPR039866">
    <property type="entry name" value="CPQ"/>
</dbReference>
<keyword evidence="18" id="KW-0458">Lysosome</keyword>
<dbReference type="GO" id="GO:0005783">
    <property type="term" value="C:endoplasmic reticulum"/>
    <property type="evidence" value="ECO:0007669"/>
    <property type="project" value="UniProtKB-SubCell"/>
</dbReference>
<dbReference type="PANTHER" id="PTHR12053:SF3">
    <property type="entry name" value="CARBOXYPEPTIDASE Q"/>
    <property type="match status" value="1"/>
</dbReference>
<evidence type="ECO:0000256" key="3">
    <source>
        <dbReference type="ARBA" id="ARBA00004555"/>
    </source>
</evidence>
<keyword evidence="7" id="KW-0121">Carboxypeptidase</keyword>
<evidence type="ECO:0000256" key="19">
    <source>
        <dbReference type="ARBA" id="ARBA00025833"/>
    </source>
</evidence>
<dbReference type="GO" id="GO:0046872">
    <property type="term" value="F:metal ion binding"/>
    <property type="evidence" value="ECO:0007669"/>
    <property type="project" value="UniProtKB-KW"/>
</dbReference>
<accession>L1IXV9</accession>
<dbReference type="SUPFAM" id="SSF52025">
    <property type="entry name" value="PA domain"/>
    <property type="match status" value="1"/>
</dbReference>
<dbReference type="InterPro" id="IPR003137">
    <property type="entry name" value="PA_domain"/>
</dbReference>
<proteinExistence type="predicted"/>
<comment type="subcellular location">
    <subcellularLocation>
        <location evidence="1">Endoplasmic reticulum</location>
    </subcellularLocation>
    <subcellularLocation>
        <location evidence="3">Golgi apparatus</location>
    </subcellularLocation>
    <subcellularLocation>
        <location evidence="2">Lysosome</location>
    </subcellularLocation>
    <subcellularLocation>
        <location evidence="4">Secreted</location>
    </subcellularLocation>
</comment>
<keyword evidence="14" id="KW-0333">Golgi apparatus</keyword>
<dbReference type="GO" id="GO:0004180">
    <property type="term" value="F:carboxypeptidase activity"/>
    <property type="evidence" value="ECO:0007669"/>
    <property type="project" value="UniProtKB-KW"/>
</dbReference>
<evidence type="ECO:0000313" key="23">
    <source>
        <dbReference type="EMBL" id="EKX40670.1"/>
    </source>
</evidence>
<evidence type="ECO:0000256" key="2">
    <source>
        <dbReference type="ARBA" id="ARBA00004371"/>
    </source>
</evidence>
<dbReference type="Gene3D" id="3.50.30.30">
    <property type="match status" value="1"/>
</dbReference>
<keyword evidence="10" id="KW-0732">Signal</keyword>
<dbReference type="GO" id="GO:0006508">
    <property type="term" value="P:proteolysis"/>
    <property type="evidence" value="ECO:0007669"/>
    <property type="project" value="UniProtKB-KW"/>
</dbReference>
<dbReference type="HOGENOM" id="CLU_033697_1_1_1"/>
<evidence type="ECO:0000256" key="11">
    <source>
        <dbReference type="ARBA" id="ARBA00022801"/>
    </source>
</evidence>
<gene>
    <name evidence="23" type="ORF">GUITHDRAFT_75358</name>
</gene>
<dbReference type="EMBL" id="JH993029">
    <property type="protein sequence ID" value="EKX40670.1"/>
    <property type="molecule type" value="Genomic_DNA"/>
</dbReference>
<dbReference type="GO" id="GO:0005764">
    <property type="term" value="C:lysosome"/>
    <property type="evidence" value="ECO:0007669"/>
    <property type="project" value="UniProtKB-SubCell"/>
</dbReference>
<evidence type="ECO:0000256" key="1">
    <source>
        <dbReference type="ARBA" id="ARBA00004240"/>
    </source>
</evidence>
<evidence type="ECO:0000256" key="5">
    <source>
        <dbReference type="ARBA" id="ARBA00014116"/>
    </source>
</evidence>
<dbReference type="GO" id="GO:0005615">
    <property type="term" value="C:extracellular space"/>
    <property type="evidence" value="ECO:0007669"/>
    <property type="project" value="TreeGrafter"/>
</dbReference>
<evidence type="ECO:0000259" key="22">
    <source>
        <dbReference type="Pfam" id="PF04389"/>
    </source>
</evidence>
<evidence type="ECO:0000313" key="24">
    <source>
        <dbReference type="EnsemblProtists" id="EKX40670"/>
    </source>
</evidence>
<evidence type="ECO:0000256" key="6">
    <source>
        <dbReference type="ARBA" id="ARBA00022525"/>
    </source>
</evidence>
<dbReference type="PaxDb" id="55529-EKX40670"/>
<dbReference type="MEROPS" id="M28.014"/>
<sequence>MKKDLDKLVDYHVAGAGKGVAYRRTADFVDRYGHRFTGTENLERSIDHLESIVRQDGFNDVHFESVSVPRWVRGEERCVLLSPLVGNATKKLPMLGLGFSVGTGMEGITSDVVVVNSFEDLAMKSDKVRGKIVLFNFPWTKYGECTPYRYLGASFAAKYGAVAVLIRSLASFSLSTPHTGSMGYIKVEKIPSAAITAEDAAMLQRMQERGDKVVVQLHMSAQTLSNTPSRNTIVEIKGSKYPDEVVIVSGHIDSWDVGQGAIDDAGPSFVAYQVVKAVKDLGLKPKRTLRMIFWTAEEVGVVGGRQYYEDHKGEADKISMVIELDYSIFTATGASLRSDAPTLLVMRAVGESLARIGGSHVFADAGFTTSDMGRFVESHQIPALTVAQVPK</sequence>
<keyword evidence="15" id="KW-0482">Metalloprotease</keyword>
<dbReference type="KEGG" id="gtt:GUITHDRAFT_75358"/>
<dbReference type="EnsemblProtists" id="EKX40670">
    <property type="protein sequence ID" value="EKX40670"/>
    <property type="gene ID" value="GUITHDRAFT_75358"/>
</dbReference>
<dbReference type="InterPro" id="IPR007484">
    <property type="entry name" value="Peptidase_M28"/>
</dbReference>
<keyword evidence="25" id="KW-1185">Reference proteome</keyword>
<dbReference type="InterPro" id="IPR046450">
    <property type="entry name" value="PA_dom_sf"/>
</dbReference>
<dbReference type="STRING" id="905079.L1IXV9"/>
<reference evidence="23 25" key="1">
    <citation type="journal article" date="2012" name="Nature">
        <title>Algal genomes reveal evolutionary mosaicism and the fate of nucleomorphs.</title>
        <authorList>
            <consortium name="DOE Joint Genome Institute"/>
            <person name="Curtis B.A."/>
            <person name="Tanifuji G."/>
            <person name="Burki F."/>
            <person name="Gruber A."/>
            <person name="Irimia M."/>
            <person name="Maruyama S."/>
            <person name="Arias M.C."/>
            <person name="Ball S.G."/>
            <person name="Gile G.H."/>
            <person name="Hirakawa Y."/>
            <person name="Hopkins J.F."/>
            <person name="Kuo A."/>
            <person name="Rensing S.A."/>
            <person name="Schmutz J."/>
            <person name="Symeonidi A."/>
            <person name="Elias M."/>
            <person name="Eveleigh R.J."/>
            <person name="Herman E.K."/>
            <person name="Klute M.J."/>
            <person name="Nakayama T."/>
            <person name="Obornik M."/>
            <person name="Reyes-Prieto A."/>
            <person name="Armbrust E.V."/>
            <person name="Aves S.J."/>
            <person name="Beiko R.G."/>
            <person name="Coutinho P."/>
            <person name="Dacks J.B."/>
            <person name="Durnford D.G."/>
            <person name="Fast N.M."/>
            <person name="Green B.R."/>
            <person name="Grisdale C.J."/>
            <person name="Hempel F."/>
            <person name="Henrissat B."/>
            <person name="Hoppner M.P."/>
            <person name="Ishida K."/>
            <person name="Kim E."/>
            <person name="Koreny L."/>
            <person name="Kroth P.G."/>
            <person name="Liu Y."/>
            <person name="Malik S.B."/>
            <person name="Maier U.G."/>
            <person name="McRose D."/>
            <person name="Mock T."/>
            <person name="Neilson J.A."/>
            <person name="Onodera N.T."/>
            <person name="Poole A.M."/>
            <person name="Pritham E.J."/>
            <person name="Richards T.A."/>
            <person name="Rocap G."/>
            <person name="Roy S.W."/>
            <person name="Sarai C."/>
            <person name="Schaack S."/>
            <person name="Shirato S."/>
            <person name="Slamovits C.H."/>
            <person name="Spencer D.F."/>
            <person name="Suzuki S."/>
            <person name="Worden A.Z."/>
            <person name="Zauner S."/>
            <person name="Barry K."/>
            <person name="Bell C."/>
            <person name="Bharti A.K."/>
            <person name="Crow J.A."/>
            <person name="Grimwood J."/>
            <person name="Kramer R."/>
            <person name="Lindquist E."/>
            <person name="Lucas S."/>
            <person name="Salamov A."/>
            <person name="McFadden G.I."/>
            <person name="Lane C.E."/>
            <person name="Keeling P.J."/>
            <person name="Gray M.W."/>
            <person name="Grigoriev I.V."/>
            <person name="Archibald J.M."/>
        </authorList>
    </citation>
    <scope>NUCLEOTIDE SEQUENCE</scope>
    <source>
        <strain evidence="23 25">CCMP2712</strain>
    </source>
</reference>
<evidence type="ECO:0000256" key="16">
    <source>
        <dbReference type="ARBA" id="ARBA00023145"/>
    </source>
</evidence>
<keyword evidence="6" id="KW-0964">Secreted</keyword>
<dbReference type="PANTHER" id="PTHR12053">
    <property type="entry name" value="PROTEASE FAMILY M28 PLASMA GLUTAMATE CARBOXYPEPTIDASE-RELATED"/>
    <property type="match status" value="1"/>
</dbReference>
<keyword evidence="11" id="KW-0378">Hydrolase</keyword>
<keyword evidence="12" id="KW-0256">Endoplasmic reticulum</keyword>
<evidence type="ECO:0000313" key="25">
    <source>
        <dbReference type="Proteomes" id="UP000011087"/>
    </source>
</evidence>
<name>L1IXV9_GUITC</name>
<dbReference type="RefSeq" id="XP_005827650.1">
    <property type="nucleotide sequence ID" value="XM_005827593.1"/>
</dbReference>
<dbReference type="GO" id="GO:0005794">
    <property type="term" value="C:Golgi apparatus"/>
    <property type="evidence" value="ECO:0007669"/>
    <property type="project" value="UniProtKB-SubCell"/>
</dbReference>
<dbReference type="FunFam" id="3.50.30.30:FF:000009">
    <property type="entry name" value="Carboxypeptidase Q"/>
    <property type="match status" value="1"/>
</dbReference>
<evidence type="ECO:0000256" key="7">
    <source>
        <dbReference type="ARBA" id="ARBA00022645"/>
    </source>
</evidence>
<feature type="domain" description="PA" evidence="21">
    <location>
        <begin position="124"/>
        <end position="202"/>
    </location>
</feature>
<organism evidence="23">
    <name type="scientific">Guillardia theta (strain CCMP2712)</name>
    <name type="common">Cryptophyte</name>
    <dbReference type="NCBI Taxonomy" id="905079"/>
    <lineage>
        <taxon>Eukaryota</taxon>
        <taxon>Cryptophyceae</taxon>
        <taxon>Pyrenomonadales</taxon>
        <taxon>Geminigeraceae</taxon>
        <taxon>Guillardia</taxon>
    </lineage>
</organism>
<evidence type="ECO:0000256" key="18">
    <source>
        <dbReference type="ARBA" id="ARBA00023228"/>
    </source>
</evidence>
<reference evidence="24" key="3">
    <citation type="submission" date="2016-03" db="UniProtKB">
        <authorList>
            <consortium name="EnsemblProtists"/>
        </authorList>
    </citation>
    <scope>IDENTIFICATION</scope>
</reference>
<dbReference type="OrthoDB" id="10013407at2759"/>
<dbReference type="Gene3D" id="3.40.630.10">
    <property type="entry name" value="Zn peptidases"/>
    <property type="match status" value="1"/>
</dbReference>
<feature type="domain" description="Peptidase M28" evidence="22">
    <location>
        <begin position="231"/>
        <end position="388"/>
    </location>
</feature>
<dbReference type="Pfam" id="PF04389">
    <property type="entry name" value="Peptidase_M28"/>
    <property type="match status" value="1"/>
</dbReference>
<dbReference type="GeneID" id="17297388"/>
<evidence type="ECO:0000256" key="10">
    <source>
        <dbReference type="ARBA" id="ARBA00022729"/>
    </source>
</evidence>
<dbReference type="Pfam" id="PF02225">
    <property type="entry name" value="PA"/>
    <property type="match status" value="1"/>
</dbReference>
<comment type="subunit">
    <text evidence="19">Homodimer. The monomeric form is inactive while the homodimer is active.</text>
</comment>
<evidence type="ECO:0000259" key="21">
    <source>
        <dbReference type="Pfam" id="PF02225"/>
    </source>
</evidence>
<keyword evidence="17" id="KW-0325">Glycoprotein</keyword>
<evidence type="ECO:0000256" key="17">
    <source>
        <dbReference type="ARBA" id="ARBA00023180"/>
    </source>
</evidence>
<evidence type="ECO:0000256" key="20">
    <source>
        <dbReference type="ARBA" id="ARBA00033328"/>
    </source>
</evidence>
<dbReference type="GO" id="GO:0070573">
    <property type="term" value="F:metallodipeptidase activity"/>
    <property type="evidence" value="ECO:0007669"/>
    <property type="project" value="InterPro"/>
</dbReference>
<reference evidence="25" key="2">
    <citation type="submission" date="2012-11" db="EMBL/GenBank/DDBJ databases">
        <authorList>
            <person name="Kuo A."/>
            <person name="Curtis B.A."/>
            <person name="Tanifuji G."/>
            <person name="Burki F."/>
            <person name="Gruber A."/>
            <person name="Irimia M."/>
            <person name="Maruyama S."/>
            <person name="Arias M.C."/>
            <person name="Ball S.G."/>
            <person name="Gile G.H."/>
            <person name="Hirakawa Y."/>
            <person name="Hopkins J.F."/>
            <person name="Rensing S.A."/>
            <person name="Schmutz J."/>
            <person name="Symeonidi A."/>
            <person name="Elias M."/>
            <person name="Eveleigh R.J."/>
            <person name="Herman E.K."/>
            <person name="Klute M.J."/>
            <person name="Nakayama T."/>
            <person name="Obornik M."/>
            <person name="Reyes-Prieto A."/>
            <person name="Armbrust E.V."/>
            <person name="Aves S.J."/>
            <person name="Beiko R.G."/>
            <person name="Coutinho P."/>
            <person name="Dacks J.B."/>
            <person name="Durnford D.G."/>
            <person name="Fast N.M."/>
            <person name="Green B.R."/>
            <person name="Grisdale C."/>
            <person name="Hempe F."/>
            <person name="Henrissat B."/>
            <person name="Hoppner M.P."/>
            <person name="Ishida K.-I."/>
            <person name="Kim E."/>
            <person name="Koreny L."/>
            <person name="Kroth P.G."/>
            <person name="Liu Y."/>
            <person name="Malik S.-B."/>
            <person name="Maier U.G."/>
            <person name="McRose D."/>
            <person name="Mock T."/>
            <person name="Neilson J.A."/>
            <person name="Onodera N.T."/>
            <person name="Poole A.M."/>
            <person name="Pritham E.J."/>
            <person name="Richards T.A."/>
            <person name="Rocap G."/>
            <person name="Roy S.W."/>
            <person name="Sarai C."/>
            <person name="Schaack S."/>
            <person name="Shirato S."/>
            <person name="Slamovits C.H."/>
            <person name="Spencer D.F."/>
            <person name="Suzuki S."/>
            <person name="Worden A.Z."/>
            <person name="Zauner S."/>
            <person name="Barry K."/>
            <person name="Bell C."/>
            <person name="Bharti A.K."/>
            <person name="Crow J.A."/>
            <person name="Grimwood J."/>
            <person name="Kramer R."/>
            <person name="Lindquist E."/>
            <person name="Lucas S."/>
            <person name="Salamov A."/>
            <person name="McFadden G.I."/>
            <person name="Lane C.E."/>
            <person name="Keeling P.J."/>
            <person name="Gray M.W."/>
            <person name="Grigoriev I.V."/>
            <person name="Archibald J.M."/>
        </authorList>
    </citation>
    <scope>NUCLEOTIDE SEQUENCE</scope>
    <source>
        <strain evidence="25">CCMP2712</strain>
    </source>
</reference>
<evidence type="ECO:0000256" key="13">
    <source>
        <dbReference type="ARBA" id="ARBA00022833"/>
    </source>
</evidence>
<dbReference type="eggNOG" id="KOG2195">
    <property type="taxonomic scope" value="Eukaryota"/>
</dbReference>
<evidence type="ECO:0000256" key="15">
    <source>
        <dbReference type="ARBA" id="ARBA00023049"/>
    </source>
</evidence>
<dbReference type="Proteomes" id="UP000011087">
    <property type="component" value="Unassembled WGS sequence"/>
</dbReference>
<evidence type="ECO:0000256" key="9">
    <source>
        <dbReference type="ARBA" id="ARBA00022723"/>
    </source>
</evidence>
<dbReference type="SUPFAM" id="SSF53187">
    <property type="entry name" value="Zn-dependent exopeptidases"/>
    <property type="match status" value="1"/>
</dbReference>
<evidence type="ECO:0000256" key="14">
    <source>
        <dbReference type="ARBA" id="ARBA00023034"/>
    </source>
</evidence>
<dbReference type="GO" id="GO:0043171">
    <property type="term" value="P:peptide catabolic process"/>
    <property type="evidence" value="ECO:0007669"/>
    <property type="project" value="TreeGrafter"/>
</dbReference>
<dbReference type="AlphaFoldDB" id="L1IXV9"/>
<protein>
    <recommendedName>
        <fullName evidence="5">Carboxypeptidase Q</fullName>
    </recommendedName>
    <alternativeName>
        <fullName evidence="20">Plasma glutamate carboxypeptidase</fullName>
    </alternativeName>
</protein>
<keyword evidence="13" id="KW-0862">Zinc</keyword>
<evidence type="ECO:0000256" key="8">
    <source>
        <dbReference type="ARBA" id="ARBA00022670"/>
    </source>
</evidence>
<keyword evidence="16" id="KW-0865">Zymogen</keyword>